<evidence type="ECO:0000313" key="2">
    <source>
        <dbReference type="EMBL" id="KAG9067833.1"/>
    </source>
</evidence>
<proteinExistence type="predicted"/>
<comment type="caution">
    <text evidence="2">The sequence shown here is derived from an EMBL/GenBank/DDBJ whole genome shotgun (WGS) entry which is preliminary data.</text>
</comment>
<keyword evidence="3" id="KW-1185">Reference proteome</keyword>
<evidence type="ECO:0000256" key="1">
    <source>
        <dbReference type="SAM" id="SignalP"/>
    </source>
</evidence>
<name>A0A9P7XWA4_9FUNG</name>
<accession>A0A9P7XWA4</accession>
<dbReference type="PANTHER" id="PTHR21523">
    <property type="match status" value="1"/>
</dbReference>
<evidence type="ECO:0000313" key="3">
    <source>
        <dbReference type="Proteomes" id="UP000707451"/>
    </source>
</evidence>
<dbReference type="AlphaFoldDB" id="A0A9P7XWA4"/>
<gene>
    <name evidence="2" type="ORF">KI688_011421</name>
</gene>
<reference evidence="2" key="1">
    <citation type="submission" date="2021-06" db="EMBL/GenBank/DDBJ databases">
        <title>Genome Sequence of Mortierella hyaline Strain SCG-10, a Cold-Adapted, Nitrate-Reducing Fungus Isolated from Soil in Minnesota, USA.</title>
        <authorList>
            <person name="Aldossari N."/>
        </authorList>
    </citation>
    <scope>NUCLEOTIDE SEQUENCE</scope>
    <source>
        <strain evidence="2">SCG-10</strain>
    </source>
</reference>
<keyword evidence="1" id="KW-0732">Signal</keyword>
<dbReference type="EMBL" id="JAHRHY010000007">
    <property type="protein sequence ID" value="KAG9067833.1"/>
    <property type="molecule type" value="Genomic_DNA"/>
</dbReference>
<feature type="chain" id="PRO_5040468367" evidence="1">
    <location>
        <begin position="22"/>
        <end position="635"/>
    </location>
</feature>
<feature type="signal peptide" evidence="1">
    <location>
        <begin position="1"/>
        <end position="21"/>
    </location>
</feature>
<dbReference type="PANTHER" id="PTHR21523:SF47">
    <property type="entry name" value="SALIVARY GLUE PROTEIN SGS-3"/>
    <property type="match status" value="1"/>
</dbReference>
<dbReference type="OrthoDB" id="2422663at2759"/>
<protein>
    <submittedName>
        <fullName evidence="2">Uncharacterized protein</fullName>
    </submittedName>
</protein>
<dbReference type="SUPFAM" id="SSF56436">
    <property type="entry name" value="C-type lectin-like"/>
    <property type="match status" value="1"/>
</dbReference>
<dbReference type="Proteomes" id="UP000707451">
    <property type="component" value="Unassembled WGS sequence"/>
</dbReference>
<sequence>MKTAMISLTVVLGLLVASANAAPIIAKRDDSVASCPATLSGPSGNAYFAFSTNLNIQTAREACASCYGGSLADVGAADLQFLSKNLESASWIKAWNGDNYSSSCLTIQPSVGTQPGVGVDANCASQMWPLCTASAGQSEGLQRIEEEQPSGEETIITLAVPYKQTNAATTPEMVTTLDVTLEPTKVGAEVNAEEAAAIVVDEEPSKVLNKAAAQEVIPDSTAPAAPCVTCPGPEASAAEVVVIEQPTKVEAEANADIVPDATHPIDPTVTCPKRPDGTFETESCVQSEEIAAAVVVEEPTEVAAEANAVVLDSTGPSSPEVTCLRGVNGEIQTDGCVVHDEDATVVQEDVAEPIAPAAAPEVTAPDATAPEVTAPEATAPEVIAAEVTAPDATAPEVTAPDATALEVTAPDATAPEVTAPEVTAPEVIAPEATAPEVTAPEVTAPEVTAPEVIAPEATAPEVIAPEVTAPEVIAPEATAPEVTAPEVTAPEATAPEVAAPEVAAPEVAAPEVAAPEVAAPEVAAPEVTAPAAEPVIAEAAAPAAAEVCAPAVETVDALTLEKEKVQAAFEEDTGSCSSQLAIGEQDPLVNEYMIETLAETATCSEARQEALAADVQARVARYEAAQTALQAPSSA</sequence>
<dbReference type="InterPro" id="IPR016187">
    <property type="entry name" value="CTDL_fold"/>
</dbReference>
<organism evidence="2 3">
    <name type="scientific">Linnemannia hyalina</name>
    <dbReference type="NCBI Taxonomy" id="64524"/>
    <lineage>
        <taxon>Eukaryota</taxon>
        <taxon>Fungi</taxon>
        <taxon>Fungi incertae sedis</taxon>
        <taxon>Mucoromycota</taxon>
        <taxon>Mortierellomycotina</taxon>
        <taxon>Mortierellomycetes</taxon>
        <taxon>Mortierellales</taxon>
        <taxon>Mortierellaceae</taxon>
        <taxon>Linnemannia</taxon>
    </lineage>
</organism>